<reference evidence="1" key="1">
    <citation type="submission" date="2020-01" db="EMBL/GenBank/DDBJ databases">
        <title>Genome Sequencing of Three Apophysomyces-Like Fungal Strains Confirms a Novel Fungal Genus in the Mucoromycota with divergent Burkholderia-like Endosymbiotic Bacteria.</title>
        <authorList>
            <person name="Stajich J.E."/>
            <person name="Macias A.M."/>
            <person name="Carter-House D."/>
            <person name="Lovett B."/>
            <person name="Kasson L.R."/>
            <person name="Berry K."/>
            <person name="Grigoriev I."/>
            <person name="Chang Y."/>
            <person name="Spatafora J."/>
            <person name="Kasson M.T."/>
        </authorList>
    </citation>
    <scope>NUCLEOTIDE SEQUENCE</scope>
    <source>
        <strain evidence="1">NRRL A-21654</strain>
    </source>
</reference>
<organism evidence="1 2">
    <name type="scientific">Apophysomyces ossiformis</name>
    <dbReference type="NCBI Taxonomy" id="679940"/>
    <lineage>
        <taxon>Eukaryota</taxon>
        <taxon>Fungi</taxon>
        <taxon>Fungi incertae sedis</taxon>
        <taxon>Mucoromycota</taxon>
        <taxon>Mucoromycotina</taxon>
        <taxon>Mucoromycetes</taxon>
        <taxon>Mucorales</taxon>
        <taxon>Mucorineae</taxon>
        <taxon>Mucoraceae</taxon>
        <taxon>Apophysomyces</taxon>
    </lineage>
</organism>
<dbReference type="Proteomes" id="UP000605846">
    <property type="component" value="Unassembled WGS sequence"/>
</dbReference>
<protein>
    <submittedName>
        <fullName evidence="1">Uncharacterized protein</fullName>
    </submittedName>
</protein>
<accession>A0A8H7BTF6</accession>
<evidence type="ECO:0000313" key="2">
    <source>
        <dbReference type="Proteomes" id="UP000605846"/>
    </source>
</evidence>
<proteinExistence type="predicted"/>
<name>A0A8H7BTF6_9FUNG</name>
<dbReference type="EMBL" id="JABAYA010000022">
    <property type="protein sequence ID" value="KAF7729769.1"/>
    <property type="molecule type" value="Genomic_DNA"/>
</dbReference>
<keyword evidence="2" id="KW-1185">Reference proteome</keyword>
<dbReference type="AlphaFoldDB" id="A0A8H7BTF6"/>
<comment type="caution">
    <text evidence="1">The sequence shown here is derived from an EMBL/GenBank/DDBJ whole genome shotgun (WGS) entry which is preliminary data.</text>
</comment>
<evidence type="ECO:0000313" key="1">
    <source>
        <dbReference type="EMBL" id="KAF7729769.1"/>
    </source>
</evidence>
<sequence>MGCPCKGSDNICVIDLEIPLKDAEVADATVTATAIVPIAKPSITRPANARELVKDVVAEAIALVVPSKRNGPTALFQSTLTITKAQ</sequence>
<gene>
    <name evidence="1" type="ORF">EC973_003847</name>
</gene>